<dbReference type="InterPro" id="IPR012938">
    <property type="entry name" value="Glc/Sorbosone_DH"/>
</dbReference>
<evidence type="ECO:0000256" key="3">
    <source>
        <dbReference type="ARBA" id="ARBA00022723"/>
    </source>
</evidence>
<evidence type="ECO:0000313" key="14">
    <source>
        <dbReference type="Proteomes" id="UP001501175"/>
    </source>
</evidence>
<dbReference type="SUPFAM" id="SSF49785">
    <property type="entry name" value="Galactose-binding domain-like"/>
    <property type="match status" value="1"/>
</dbReference>
<keyword evidence="3 7" id="KW-0479">Metal-binding</keyword>
<dbReference type="PRINTS" id="PR00606">
    <property type="entry name" value="CYTCHROMECID"/>
</dbReference>
<dbReference type="InterPro" id="IPR005084">
    <property type="entry name" value="CBM6"/>
</dbReference>
<dbReference type="PROSITE" id="PS51007">
    <property type="entry name" value="CYTC"/>
    <property type="match status" value="1"/>
</dbReference>
<sequence>MKLINAFLLLATLCFAFTSQRIKQHNSLLISGMEAPDSSRFTAMPLVQGMDEPMGMGLLPNNNVLIIERKGAVKLYDAGQKQLKTIAHINVFSGIEDGLLGVAIDPNYEKNNWIYLYYGVGGEKWISHLARFELKGDQLVQASKKVLLEVPSQRKYCCHSAGYLTFMDGLLYLSTGDNTNAEEIEGHNPTDERPGRELSDDQASTANSNDLRGKILRIKPPTDVAEPDGSYSIPDGNLFPKDGSKGRPEIYVMGCRNPFRISVDPKTKYVYWGDVGPDSEVAAEEGKLSYDEINQAKKPGFFGYPYFLGNNEAFPKYDFATKQEGPKQDPMHPINNSPHNTGIKELPPAQPALIWYGKGPSKRFPLVGKGAASAMAGPVYYRDLFPNAKYRLPAYYNGKLLIYDWVRRWVMAVTLDKDGNYVSMEPFLSHLKLVAPIDIQFSKDGALYILNYGTNWFASNTDASLMRVEYAEGNRNPVADIRIDKRYGAAPMKVNLSAAGSKDYDPGDQLTYTWKIGSKTIQGKDVSTTFDKPGKYSIALTVSDQHGGQGLATTAINVGNTPPQVQISSSANQTFYWDNSALDYRISIKDPEDKTIEPSKTTVVFNYLAYGKDLASVLSSGNTATAHLQGEKLMAASDCKTCHATDKTSIGPSLKAISTRYKGKAEAVDQLAEKVIKGGSGNWGKYAMSAHPHVSKQDAEEMVRYILAVSEQPARLPLQGQLALKDHQGKGTEGAYVLLAGYTDKGANGIEPLTTRKHLVLRHPQIQMEENDQGNVGVVIATENTGFISYITNIRHNSYVMFRQLDLAQVDQIKYRLQAHGAGGRIELHLDSLGGPVVSTLTVPAGNVQDLKTGWQDVAAPVQPTKGLHNLYFVFTNPDAQRKSLFHIDWVYFNQAITNKKP</sequence>
<dbReference type="InterPro" id="IPR013783">
    <property type="entry name" value="Ig-like_fold"/>
</dbReference>
<feature type="domain" description="PKD" evidence="10">
    <location>
        <begin position="507"/>
        <end position="558"/>
    </location>
</feature>
<dbReference type="Gene3D" id="2.60.120.260">
    <property type="entry name" value="Galactose-binding domain-like"/>
    <property type="match status" value="1"/>
</dbReference>
<evidence type="ECO:0000259" key="11">
    <source>
        <dbReference type="PROSITE" id="PS51007"/>
    </source>
</evidence>
<evidence type="ECO:0000256" key="1">
    <source>
        <dbReference type="ARBA" id="ARBA00022448"/>
    </source>
</evidence>
<protein>
    <recommendedName>
        <fullName evidence="15">Cytochrome c</fullName>
    </recommendedName>
</protein>
<feature type="compositionally biased region" description="Polar residues" evidence="8">
    <location>
        <begin position="201"/>
        <end position="210"/>
    </location>
</feature>
<evidence type="ECO:0000256" key="5">
    <source>
        <dbReference type="ARBA" id="ARBA00022982"/>
    </source>
</evidence>
<evidence type="ECO:0000256" key="9">
    <source>
        <dbReference type="SAM" id="SignalP"/>
    </source>
</evidence>
<feature type="chain" id="PRO_5046377646" description="Cytochrome c" evidence="9">
    <location>
        <begin position="17"/>
        <end position="902"/>
    </location>
</feature>
<evidence type="ECO:0000256" key="6">
    <source>
        <dbReference type="ARBA" id="ARBA00023004"/>
    </source>
</evidence>
<dbReference type="CDD" id="cd04084">
    <property type="entry name" value="CBM6_xylanase-like"/>
    <property type="match status" value="1"/>
</dbReference>
<dbReference type="SMART" id="SM00089">
    <property type="entry name" value="PKD"/>
    <property type="match status" value="1"/>
</dbReference>
<dbReference type="Pfam" id="PF07995">
    <property type="entry name" value="GSDH"/>
    <property type="match status" value="1"/>
</dbReference>
<evidence type="ECO:0000256" key="8">
    <source>
        <dbReference type="SAM" id="MobiDB-lite"/>
    </source>
</evidence>
<dbReference type="InterPro" id="IPR009056">
    <property type="entry name" value="Cyt_c-like_dom"/>
</dbReference>
<dbReference type="Pfam" id="PF03422">
    <property type="entry name" value="CBM_6"/>
    <property type="match status" value="1"/>
</dbReference>
<evidence type="ECO:0000259" key="10">
    <source>
        <dbReference type="PROSITE" id="PS50093"/>
    </source>
</evidence>
<dbReference type="Gene3D" id="1.10.760.10">
    <property type="entry name" value="Cytochrome c-like domain"/>
    <property type="match status" value="1"/>
</dbReference>
<dbReference type="InterPro" id="IPR036909">
    <property type="entry name" value="Cyt_c-like_dom_sf"/>
</dbReference>
<dbReference type="SUPFAM" id="SSF50952">
    <property type="entry name" value="Soluble quinoprotein glucose dehydrogenase"/>
    <property type="match status" value="1"/>
</dbReference>
<dbReference type="Pfam" id="PF18911">
    <property type="entry name" value="PKD_4"/>
    <property type="match status" value="1"/>
</dbReference>
<dbReference type="InterPro" id="IPR011041">
    <property type="entry name" value="Quinoprot_gluc/sorb_DH_b-prop"/>
</dbReference>
<dbReference type="InterPro" id="IPR008979">
    <property type="entry name" value="Galactose-bd-like_sf"/>
</dbReference>
<dbReference type="PANTHER" id="PTHR19328:SF75">
    <property type="entry name" value="ALDOSE SUGAR DEHYDROGENASE YLII"/>
    <property type="match status" value="1"/>
</dbReference>
<dbReference type="Proteomes" id="UP001501175">
    <property type="component" value="Unassembled WGS sequence"/>
</dbReference>
<feature type="domain" description="CBM6" evidence="12">
    <location>
        <begin position="764"/>
        <end position="894"/>
    </location>
</feature>
<comment type="caution">
    <text evidence="13">The sequence shown here is derived from an EMBL/GenBank/DDBJ whole genome shotgun (WGS) entry which is preliminary data.</text>
</comment>
<dbReference type="EMBL" id="BAABHD010000024">
    <property type="protein sequence ID" value="GAA4454305.1"/>
    <property type="molecule type" value="Genomic_DNA"/>
</dbReference>
<name>A0ABP8MSI7_9BACT</name>
<dbReference type="PANTHER" id="PTHR19328">
    <property type="entry name" value="HEDGEHOG-INTERACTING PROTEIN"/>
    <property type="match status" value="1"/>
</dbReference>
<evidence type="ECO:0000256" key="4">
    <source>
        <dbReference type="ARBA" id="ARBA00022729"/>
    </source>
</evidence>
<dbReference type="InterPro" id="IPR011042">
    <property type="entry name" value="6-blade_b-propeller_TolB-like"/>
</dbReference>
<dbReference type="InterPro" id="IPR000601">
    <property type="entry name" value="PKD_dom"/>
</dbReference>
<evidence type="ECO:0000256" key="7">
    <source>
        <dbReference type="PROSITE-ProRule" id="PRU00433"/>
    </source>
</evidence>
<evidence type="ECO:0000259" key="12">
    <source>
        <dbReference type="PROSITE" id="PS51175"/>
    </source>
</evidence>
<dbReference type="SMART" id="SM00606">
    <property type="entry name" value="CBD_IV"/>
    <property type="match status" value="1"/>
</dbReference>
<keyword evidence="2 7" id="KW-0349">Heme</keyword>
<dbReference type="InterPro" id="IPR022409">
    <property type="entry name" value="PKD/Chitinase_dom"/>
</dbReference>
<proteinExistence type="predicted"/>
<accession>A0ABP8MSI7</accession>
<keyword evidence="14" id="KW-1185">Reference proteome</keyword>
<dbReference type="SUPFAM" id="SSF46626">
    <property type="entry name" value="Cytochrome c"/>
    <property type="match status" value="1"/>
</dbReference>
<dbReference type="InterPro" id="IPR006584">
    <property type="entry name" value="Cellulose-bd_IV"/>
</dbReference>
<keyword evidence="6 7" id="KW-0408">Iron</keyword>
<dbReference type="PROSITE" id="PS50093">
    <property type="entry name" value="PKD"/>
    <property type="match status" value="1"/>
</dbReference>
<feature type="compositionally biased region" description="Basic and acidic residues" evidence="8">
    <location>
        <begin position="184"/>
        <end position="199"/>
    </location>
</feature>
<gene>
    <name evidence="13" type="ORF">GCM10023189_20580</name>
</gene>
<organism evidence="13 14">
    <name type="scientific">Nibrella saemangeumensis</name>
    <dbReference type="NCBI Taxonomy" id="1084526"/>
    <lineage>
        <taxon>Bacteria</taxon>
        <taxon>Pseudomonadati</taxon>
        <taxon>Bacteroidota</taxon>
        <taxon>Cytophagia</taxon>
        <taxon>Cytophagales</taxon>
        <taxon>Spirosomataceae</taxon>
        <taxon>Nibrella</taxon>
    </lineage>
</organism>
<dbReference type="CDD" id="cd00146">
    <property type="entry name" value="PKD"/>
    <property type="match status" value="1"/>
</dbReference>
<feature type="domain" description="Cytochrome c" evidence="11">
    <location>
        <begin position="625"/>
        <end position="710"/>
    </location>
</feature>
<dbReference type="Gene3D" id="2.60.40.10">
    <property type="entry name" value="Immunoglobulins"/>
    <property type="match status" value="1"/>
</dbReference>
<feature type="signal peptide" evidence="9">
    <location>
        <begin position="1"/>
        <end position="16"/>
    </location>
</feature>
<dbReference type="Gene3D" id="2.120.10.30">
    <property type="entry name" value="TolB, C-terminal domain"/>
    <property type="match status" value="1"/>
</dbReference>
<evidence type="ECO:0000256" key="2">
    <source>
        <dbReference type="ARBA" id="ARBA00022617"/>
    </source>
</evidence>
<dbReference type="SUPFAM" id="SSF49299">
    <property type="entry name" value="PKD domain"/>
    <property type="match status" value="1"/>
</dbReference>
<dbReference type="RefSeq" id="WP_345243164.1">
    <property type="nucleotide sequence ID" value="NZ_BAABHD010000024.1"/>
</dbReference>
<keyword evidence="4 9" id="KW-0732">Signal</keyword>
<dbReference type="Pfam" id="PF00034">
    <property type="entry name" value="Cytochrom_C"/>
    <property type="match status" value="1"/>
</dbReference>
<keyword evidence="5" id="KW-0249">Electron transport</keyword>
<dbReference type="PROSITE" id="PS51175">
    <property type="entry name" value="CBM6"/>
    <property type="match status" value="1"/>
</dbReference>
<evidence type="ECO:0008006" key="15">
    <source>
        <dbReference type="Google" id="ProtNLM"/>
    </source>
</evidence>
<feature type="region of interest" description="Disordered" evidence="8">
    <location>
        <begin position="180"/>
        <end position="239"/>
    </location>
</feature>
<dbReference type="InterPro" id="IPR035986">
    <property type="entry name" value="PKD_dom_sf"/>
</dbReference>
<evidence type="ECO:0000313" key="13">
    <source>
        <dbReference type="EMBL" id="GAA4454305.1"/>
    </source>
</evidence>
<keyword evidence="1" id="KW-0813">Transport</keyword>
<reference evidence="14" key="1">
    <citation type="journal article" date="2019" name="Int. J. Syst. Evol. Microbiol.">
        <title>The Global Catalogue of Microorganisms (GCM) 10K type strain sequencing project: providing services to taxonomists for standard genome sequencing and annotation.</title>
        <authorList>
            <consortium name="The Broad Institute Genomics Platform"/>
            <consortium name="The Broad Institute Genome Sequencing Center for Infectious Disease"/>
            <person name="Wu L."/>
            <person name="Ma J."/>
        </authorList>
    </citation>
    <scope>NUCLEOTIDE SEQUENCE [LARGE SCALE GENOMIC DNA]</scope>
    <source>
        <strain evidence="14">JCM 17927</strain>
    </source>
</reference>
<dbReference type="InterPro" id="IPR002324">
    <property type="entry name" value="Cyt_c_ID"/>
</dbReference>